<organism evidence="1 2">
    <name type="scientific">Pyxidicoccus fallax</name>
    <dbReference type="NCBI Taxonomy" id="394095"/>
    <lineage>
        <taxon>Bacteria</taxon>
        <taxon>Pseudomonadati</taxon>
        <taxon>Myxococcota</taxon>
        <taxon>Myxococcia</taxon>
        <taxon>Myxococcales</taxon>
        <taxon>Cystobacterineae</taxon>
        <taxon>Myxococcaceae</taxon>
        <taxon>Pyxidicoccus</taxon>
    </lineage>
</organism>
<accession>A0A848LZM4</accession>
<dbReference type="Proteomes" id="UP000518300">
    <property type="component" value="Unassembled WGS sequence"/>
</dbReference>
<dbReference type="EMBL" id="JABBJJ010000519">
    <property type="protein sequence ID" value="NMO23050.1"/>
    <property type="molecule type" value="Genomic_DNA"/>
</dbReference>
<dbReference type="AlphaFoldDB" id="A0A848LZM4"/>
<name>A0A848LZM4_9BACT</name>
<proteinExistence type="predicted"/>
<gene>
    <name evidence="1" type="ORF">HG543_50555</name>
</gene>
<comment type="caution">
    <text evidence="1">The sequence shown here is derived from an EMBL/GenBank/DDBJ whole genome shotgun (WGS) entry which is preliminary data.</text>
</comment>
<evidence type="ECO:0000313" key="1">
    <source>
        <dbReference type="EMBL" id="NMO23050.1"/>
    </source>
</evidence>
<reference evidence="1 2" key="1">
    <citation type="submission" date="2020-04" db="EMBL/GenBank/DDBJ databases">
        <title>Draft genome of Pyxidicoccus fallax type strain.</title>
        <authorList>
            <person name="Whitworth D.E."/>
        </authorList>
    </citation>
    <scope>NUCLEOTIDE SEQUENCE [LARGE SCALE GENOMIC DNA]</scope>
    <source>
        <strain evidence="1 2">DSM 14698</strain>
    </source>
</reference>
<feature type="non-terminal residue" evidence="1">
    <location>
        <position position="226"/>
    </location>
</feature>
<sequence>MATRAGGWMLMLVALMVGCASGRVVRLDTGQGAPLREHVPSGSSGSVEVEEGDFQEALSRLVLELPLSLREPLVRASTRGGTMDRALQVSLRKGYGRWCQAHDGPGDCLSLLEDGLGFGSMDRLKLALGLSLDPMHESIADAVEDTLNPTFFKAVVVSAMVSWAILAANPEPVFTKAAAAVAVLMLAYVGVDAFLEVVKACRELKLASDRATTFQELEEAGARFGR</sequence>
<protein>
    <recommendedName>
        <fullName evidence="3">Lipoprotein</fullName>
    </recommendedName>
</protein>
<evidence type="ECO:0008006" key="3">
    <source>
        <dbReference type="Google" id="ProtNLM"/>
    </source>
</evidence>
<dbReference type="PROSITE" id="PS51257">
    <property type="entry name" value="PROKAR_LIPOPROTEIN"/>
    <property type="match status" value="1"/>
</dbReference>
<keyword evidence="2" id="KW-1185">Reference proteome</keyword>
<evidence type="ECO:0000313" key="2">
    <source>
        <dbReference type="Proteomes" id="UP000518300"/>
    </source>
</evidence>